<feature type="domain" description="HTH TFE/IIEalpha-type" evidence="6">
    <location>
        <begin position="6"/>
        <end position="138"/>
    </location>
</feature>
<keyword evidence="3" id="KW-0804">Transcription</keyword>
<feature type="compositionally biased region" description="Acidic residues" evidence="5">
    <location>
        <begin position="455"/>
        <end position="472"/>
    </location>
</feature>
<dbReference type="InterPro" id="IPR013083">
    <property type="entry name" value="Znf_RING/FYVE/PHD"/>
</dbReference>
<dbReference type="InterPro" id="IPR024550">
    <property type="entry name" value="TFIIEa/SarR/Rpc3_HTH_dom"/>
</dbReference>
<proteinExistence type="inferred from homology"/>
<dbReference type="InterPro" id="IPR036390">
    <property type="entry name" value="WH_DNA-bd_sf"/>
</dbReference>
<protein>
    <recommendedName>
        <fullName evidence="6">HTH TFE/IIEalpha-type domain-containing protein</fullName>
    </recommendedName>
</protein>
<evidence type="ECO:0000256" key="2">
    <source>
        <dbReference type="ARBA" id="ARBA00023015"/>
    </source>
</evidence>
<dbReference type="PANTHER" id="PTHR13097:SF7">
    <property type="entry name" value="GENERAL TRANSCRIPTION FACTOR IIE SUBUNIT 1"/>
    <property type="match status" value="1"/>
</dbReference>
<evidence type="ECO:0000256" key="1">
    <source>
        <dbReference type="ARBA" id="ARBA00008947"/>
    </source>
</evidence>
<dbReference type="SUPFAM" id="SSF57783">
    <property type="entry name" value="Zinc beta-ribbon"/>
    <property type="match status" value="1"/>
</dbReference>
<dbReference type="PANTHER" id="PTHR13097">
    <property type="entry name" value="TRANSCRIPTION INITIATION FACTOR IIE, ALPHA SUBUNIT"/>
    <property type="match status" value="1"/>
</dbReference>
<dbReference type="Pfam" id="PF02002">
    <property type="entry name" value="TFIIE_alpha"/>
    <property type="match status" value="1"/>
</dbReference>
<comment type="similarity">
    <text evidence="1">Belongs to the TFIIE alpha subunit family.</text>
</comment>
<dbReference type="InterPro" id="IPR017919">
    <property type="entry name" value="TFIIE/TFIIEa_HTH"/>
</dbReference>
<reference evidence="7" key="1">
    <citation type="submission" date="2023-05" db="EMBL/GenBank/DDBJ databases">
        <title>Genome and transcriptome analyses reveal genes involved in the formation of fine ridges on petal epidermal cells in Hibiscus trionum.</title>
        <authorList>
            <person name="Koshimizu S."/>
            <person name="Masuda S."/>
            <person name="Ishii T."/>
            <person name="Shirasu K."/>
            <person name="Hoshino A."/>
            <person name="Arita M."/>
        </authorList>
    </citation>
    <scope>NUCLEOTIDE SEQUENCE</scope>
    <source>
        <strain evidence="7">Hamamatsu line</strain>
    </source>
</reference>
<dbReference type="GO" id="GO:0006367">
    <property type="term" value="P:transcription initiation at RNA polymerase II promoter"/>
    <property type="evidence" value="ECO:0007669"/>
    <property type="project" value="InterPro"/>
</dbReference>
<feature type="compositionally biased region" description="Polar residues" evidence="5">
    <location>
        <begin position="408"/>
        <end position="417"/>
    </location>
</feature>
<evidence type="ECO:0000256" key="3">
    <source>
        <dbReference type="ARBA" id="ARBA00023163"/>
    </source>
</evidence>
<dbReference type="AlphaFoldDB" id="A0A9W7H7U5"/>
<feature type="compositionally biased region" description="Polar residues" evidence="5">
    <location>
        <begin position="271"/>
        <end position="282"/>
    </location>
</feature>
<comment type="caution">
    <text evidence="7">The sequence shown here is derived from an EMBL/GenBank/DDBJ whole genome shotgun (WGS) entry which is preliminary data.</text>
</comment>
<evidence type="ECO:0000256" key="5">
    <source>
        <dbReference type="SAM" id="MobiDB-lite"/>
    </source>
</evidence>
<dbReference type="FunFam" id="3.30.40.10:FF:000269">
    <property type="entry name" value="Transcription initiation factor IIE subunit alpha"/>
    <property type="match status" value="1"/>
</dbReference>
<evidence type="ECO:0000259" key="6">
    <source>
        <dbReference type="PROSITE" id="PS51344"/>
    </source>
</evidence>
<dbReference type="OrthoDB" id="361102at2759"/>
<keyword evidence="2" id="KW-0805">Transcription regulation</keyword>
<evidence type="ECO:0000313" key="8">
    <source>
        <dbReference type="Proteomes" id="UP001165190"/>
    </source>
</evidence>
<dbReference type="GO" id="GO:0005673">
    <property type="term" value="C:transcription factor TFIIE complex"/>
    <property type="evidence" value="ECO:0007669"/>
    <property type="project" value="TreeGrafter"/>
</dbReference>
<feature type="region of interest" description="Disordered" evidence="5">
    <location>
        <begin position="392"/>
        <end position="472"/>
    </location>
</feature>
<evidence type="ECO:0000256" key="4">
    <source>
        <dbReference type="SAM" id="Coils"/>
    </source>
</evidence>
<feature type="compositionally biased region" description="Basic and acidic residues" evidence="5">
    <location>
        <begin position="335"/>
        <end position="347"/>
    </location>
</feature>
<feature type="compositionally biased region" description="Basic and acidic residues" evidence="5">
    <location>
        <begin position="357"/>
        <end position="372"/>
    </location>
</feature>
<dbReference type="Gene3D" id="3.30.40.10">
    <property type="entry name" value="Zinc/RING finger domain, C3HC4 (zinc finger)"/>
    <property type="match status" value="1"/>
</dbReference>
<accession>A0A9W7H7U5</accession>
<keyword evidence="8" id="KW-1185">Reference proteome</keyword>
<feature type="coiled-coil region" evidence="4">
    <location>
        <begin position="219"/>
        <end position="246"/>
    </location>
</feature>
<sequence length="472" mass="53398">MSIEPFNRLVKLAARAFYDDVTTKGDNQPKTGRGDNRGIAVVVLDALSRRQWVREEDLAKELKLHSKQLRRILRLFEEEKLVTRDHRKETAKGAKIYSAAVAATVDNQVGGKEGEEKIKLHTHSYCCLDYAQIYDVVRYRLHRMKKKIKDELEDKNTVQEYVCPGCGKRYNALDALRLVSLEDEYFHCERCNGELVAESDKLAAQDVGDGDDNARRRRREKLKDMLQKMEMQLKPLMEQLNRVKDMPIPEFGSLQAWEARASAARRAINGDSGSNDPSKNSQGYGGTPMPFLGETKVEVAFSGLDGTVDVKSESESTSQKVLPPWMIKQGMNLTKEQRGEVKQESKTDGSSAQPDLLDDKKSTVENDDKKNIQDEYLKAYYAALYKKQQELEEAAKKQQELSDIPPATNLSDSSNRQVGMKVKRDDNEGDDDIDWEEAPIAGNATESYKVNDLNVEAEESGDDEDDVDWEEG</sequence>
<feature type="region of interest" description="Disordered" evidence="5">
    <location>
        <begin position="267"/>
        <end position="291"/>
    </location>
</feature>
<evidence type="ECO:0000313" key="7">
    <source>
        <dbReference type="EMBL" id="GMI70945.1"/>
    </source>
</evidence>
<organism evidence="7 8">
    <name type="scientific">Hibiscus trionum</name>
    <name type="common">Flower of an hour</name>
    <dbReference type="NCBI Taxonomy" id="183268"/>
    <lineage>
        <taxon>Eukaryota</taxon>
        <taxon>Viridiplantae</taxon>
        <taxon>Streptophyta</taxon>
        <taxon>Embryophyta</taxon>
        <taxon>Tracheophyta</taxon>
        <taxon>Spermatophyta</taxon>
        <taxon>Magnoliopsida</taxon>
        <taxon>eudicotyledons</taxon>
        <taxon>Gunneridae</taxon>
        <taxon>Pentapetalae</taxon>
        <taxon>rosids</taxon>
        <taxon>malvids</taxon>
        <taxon>Malvales</taxon>
        <taxon>Malvaceae</taxon>
        <taxon>Malvoideae</taxon>
        <taxon>Hibiscus</taxon>
    </lineage>
</organism>
<dbReference type="SMART" id="SM00531">
    <property type="entry name" value="TFIIE"/>
    <property type="match status" value="1"/>
</dbReference>
<keyword evidence="4" id="KW-0175">Coiled coil</keyword>
<dbReference type="Proteomes" id="UP001165190">
    <property type="component" value="Unassembled WGS sequence"/>
</dbReference>
<name>A0A9W7H7U5_HIBTR</name>
<dbReference type="SUPFAM" id="SSF46785">
    <property type="entry name" value="Winged helix' DNA-binding domain"/>
    <property type="match status" value="1"/>
</dbReference>
<dbReference type="InterPro" id="IPR002853">
    <property type="entry name" value="TFIIE_asu"/>
</dbReference>
<feature type="compositionally biased region" description="Acidic residues" evidence="5">
    <location>
        <begin position="427"/>
        <end position="437"/>
    </location>
</feature>
<feature type="region of interest" description="Disordered" evidence="5">
    <location>
        <begin position="309"/>
        <end position="372"/>
    </location>
</feature>
<gene>
    <name evidence="7" type="ORF">HRI_000763800</name>
</gene>
<dbReference type="PROSITE" id="PS51344">
    <property type="entry name" value="HTH_TFE_IIE"/>
    <property type="match status" value="1"/>
</dbReference>
<dbReference type="EMBL" id="BSYR01000010">
    <property type="protein sequence ID" value="GMI70945.1"/>
    <property type="molecule type" value="Genomic_DNA"/>
</dbReference>
<dbReference type="InterPro" id="IPR039997">
    <property type="entry name" value="TFE"/>
</dbReference>